<evidence type="ECO:0000256" key="4">
    <source>
        <dbReference type="ARBA" id="ARBA00012404"/>
    </source>
</evidence>
<dbReference type="Proteomes" id="UP000256970">
    <property type="component" value="Unassembled WGS sequence"/>
</dbReference>
<comment type="catalytic activity">
    <reaction evidence="1">
        <text>chorismate = prephenate</text>
        <dbReference type="Rhea" id="RHEA:13897"/>
        <dbReference type="ChEBI" id="CHEBI:29748"/>
        <dbReference type="ChEBI" id="CHEBI:29934"/>
        <dbReference type="EC" id="5.4.99.5"/>
    </reaction>
</comment>
<dbReference type="EMBL" id="FNXT01001285">
    <property type="protein sequence ID" value="SZX77446.1"/>
    <property type="molecule type" value="Genomic_DNA"/>
</dbReference>
<evidence type="ECO:0000259" key="9">
    <source>
        <dbReference type="Pfam" id="PF01817"/>
    </source>
</evidence>
<dbReference type="InterPro" id="IPR008238">
    <property type="entry name" value="Chorismate_mutase_AroQ_euk"/>
</dbReference>
<dbReference type="EC" id="5.4.99.5" evidence="4"/>
<dbReference type="EMBL" id="FNXT01000197">
    <property type="protein sequence ID" value="SZX62048.1"/>
    <property type="molecule type" value="Genomic_DNA"/>
</dbReference>
<dbReference type="PANTHER" id="PTHR21145">
    <property type="entry name" value="CHORISMATE MUTASE"/>
    <property type="match status" value="1"/>
</dbReference>
<dbReference type="Pfam" id="PF01817">
    <property type="entry name" value="CM_2"/>
    <property type="match status" value="1"/>
</dbReference>
<keyword evidence="8" id="KW-0413">Isomerase</keyword>
<comment type="subcellular location">
    <subcellularLocation>
        <location evidence="2">Cytoplasm</location>
    </subcellularLocation>
</comment>
<reference evidence="11 12" key="1">
    <citation type="submission" date="2016-10" db="EMBL/GenBank/DDBJ databases">
        <authorList>
            <person name="Cai Z."/>
        </authorList>
    </citation>
    <scope>NUCLEOTIDE SEQUENCE [LARGE SCALE GENOMIC DNA]</scope>
</reference>
<dbReference type="GO" id="GO:0008652">
    <property type="term" value="P:amino acid biosynthetic process"/>
    <property type="evidence" value="ECO:0007669"/>
    <property type="project" value="UniProtKB-KW"/>
</dbReference>
<dbReference type="InterPro" id="IPR002701">
    <property type="entry name" value="CM_II_prokaryot"/>
</dbReference>
<dbReference type="GO" id="GO:0005737">
    <property type="term" value="C:cytoplasm"/>
    <property type="evidence" value="ECO:0007669"/>
    <property type="project" value="UniProtKB-SubCell"/>
</dbReference>
<dbReference type="AlphaFoldDB" id="A0A383WL22"/>
<dbReference type="InterPro" id="IPR036263">
    <property type="entry name" value="Chorismate_II_sf"/>
</dbReference>
<name>A0A383WL22_TETOB</name>
<keyword evidence="6" id="KW-0028">Amino-acid biosynthesis</keyword>
<feature type="domain" description="Chorismate mutase" evidence="9">
    <location>
        <begin position="205"/>
        <end position="323"/>
    </location>
</feature>
<comment type="pathway">
    <text evidence="3">Metabolic intermediate biosynthesis; prephenate biosynthesis; prephenate from chorismate: step 1/1.</text>
</comment>
<dbReference type="InterPro" id="IPR037039">
    <property type="entry name" value="CM_AroQ_sf_eucaryotic"/>
</dbReference>
<organism evidence="11 12">
    <name type="scientific">Tetradesmus obliquus</name>
    <name type="common">Green alga</name>
    <name type="synonym">Acutodesmus obliquus</name>
    <dbReference type="NCBI Taxonomy" id="3088"/>
    <lineage>
        <taxon>Eukaryota</taxon>
        <taxon>Viridiplantae</taxon>
        <taxon>Chlorophyta</taxon>
        <taxon>core chlorophytes</taxon>
        <taxon>Chlorophyceae</taxon>
        <taxon>CS clade</taxon>
        <taxon>Sphaeropleales</taxon>
        <taxon>Scenedesmaceae</taxon>
        <taxon>Tetradesmus</taxon>
    </lineage>
</organism>
<protein>
    <recommendedName>
        <fullName evidence="4">chorismate mutase</fullName>
        <ecNumber evidence="4">5.4.99.5</ecNumber>
    </recommendedName>
</protein>
<evidence type="ECO:0000256" key="6">
    <source>
        <dbReference type="ARBA" id="ARBA00022605"/>
    </source>
</evidence>
<proteinExistence type="predicted"/>
<keyword evidence="5" id="KW-0963">Cytoplasm</keyword>
<dbReference type="STRING" id="3088.A0A383WL22"/>
<evidence type="ECO:0000256" key="3">
    <source>
        <dbReference type="ARBA" id="ARBA00004817"/>
    </source>
</evidence>
<dbReference type="GO" id="GO:0046417">
    <property type="term" value="P:chorismate metabolic process"/>
    <property type="evidence" value="ECO:0007669"/>
    <property type="project" value="InterPro"/>
</dbReference>
<evidence type="ECO:0000256" key="8">
    <source>
        <dbReference type="ARBA" id="ARBA00023235"/>
    </source>
</evidence>
<sequence>MSLSQLQLQQQWQQHCRSSSSRVQQQQSTRRWQANCVHRATKRQVSCKAVANVQSPAAATAPTPGARDMSASLTLPNIRSSLIRQEDSIIFTLIERAQFAQNPLVYQPGGVEVPAYSKDGKQYSLMEYILRETEQLHGKVRRYTSPDEHAFYPEELPAMVLPPLEYPSILAPAADAININSQIMSIYLNSLLPAIAALGDDGNYGSAATLDVLALQALSKRIHYGKFVAEAKFRAKPEEYTALIKNQDAAALMDLLTDRKVELAVVERVRLKAATFGQDVNPAAQQQQQQDHQQQHEQVYKIEPDVLAKMYDDVVMPLTKDVQVAYLLRRLDHE</sequence>
<keyword evidence="7" id="KW-0057">Aromatic amino acid biosynthesis</keyword>
<dbReference type="GO" id="GO:0009073">
    <property type="term" value="P:aromatic amino acid family biosynthetic process"/>
    <property type="evidence" value="ECO:0007669"/>
    <property type="project" value="UniProtKB-KW"/>
</dbReference>
<evidence type="ECO:0000256" key="1">
    <source>
        <dbReference type="ARBA" id="ARBA00000824"/>
    </source>
</evidence>
<gene>
    <name evidence="11" type="ORF">BQ4739_LOCUS17799</name>
    <name evidence="10" type="ORF">BQ4739_LOCUS2591</name>
</gene>
<accession>A0A383WL22</accession>
<dbReference type="GO" id="GO:0004106">
    <property type="term" value="F:chorismate mutase activity"/>
    <property type="evidence" value="ECO:0007669"/>
    <property type="project" value="UniProtKB-EC"/>
</dbReference>
<dbReference type="UniPathway" id="UPA00120">
    <property type="reaction ID" value="UER00203"/>
</dbReference>
<dbReference type="PANTHER" id="PTHR21145:SF12">
    <property type="entry name" value="CHORISMATE MUTASE"/>
    <property type="match status" value="1"/>
</dbReference>
<evidence type="ECO:0000256" key="5">
    <source>
        <dbReference type="ARBA" id="ARBA00022490"/>
    </source>
</evidence>
<evidence type="ECO:0000313" key="10">
    <source>
        <dbReference type="EMBL" id="SZX62048.1"/>
    </source>
</evidence>
<evidence type="ECO:0000256" key="7">
    <source>
        <dbReference type="ARBA" id="ARBA00023141"/>
    </source>
</evidence>
<evidence type="ECO:0000313" key="11">
    <source>
        <dbReference type="EMBL" id="SZX77446.1"/>
    </source>
</evidence>
<evidence type="ECO:0000256" key="2">
    <source>
        <dbReference type="ARBA" id="ARBA00004496"/>
    </source>
</evidence>
<keyword evidence="12" id="KW-1185">Reference proteome</keyword>
<dbReference type="NCBIfam" id="TIGR01802">
    <property type="entry name" value="CM_pl-yst"/>
    <property type="match status" value="1"/>
</dbReference>
<dbReference type="Gene3D" id="1.10.590.10">
    <property type="entry name" value="Chorismate mutase, AroQ class superfamily, eukaryotic"/>
    <property type="match status" value="1"/>
</dbReference>
<dbReference type="PROSITE" id="PS51169">
    <property type="entry name" value="CHORISMATE_MUT_3"/>
    <property type="match status" value="1"/>
</dbReference>
<evidence type="ECO:0000313" key="12">
    <source>
        <dbReference type="Proteomes" id="UP000256970"/>
    </source>
</evidence>
<dbReference type="SUPFAM" id="SSF48600">
    <property type="entry name" value="Chorismate mutase II"/>
    <property type="match status" value="1"/>
</dbReference>